<evidence type="ECO:0000256" key="5">
    <source>
        <dbReference type="ARBA" id="ARBA00022989"/>
    </source>
</evidence>
<dbReference type="EMBL" id="JAGFBR010000640">
    <property type="protein sequence ID" value="KAH0440365.1"/>
    <property type="molecule type" value="Genomic_DNA"/>
</dbReference>
<reference evidence="11" key="2">
    <citation type="submission" date="2021-03" db="EMBL/GenBank/DDBJ databases">
        <authorList>
            <person name="Zhang Y."/>
            <person name="Zhang G.-Q."/>
            <person name="Huang T."/>
            <person name="Niu S.-C."/>
            <person name="Liu Z.-J."/>
        </authorList>
    </citation>
    <scope>NUCLEOTIDE SEQUENCE</scope>
    <source>
        <strain evidence="11">Lindl</strain>
        <tissue evidence="11">Fresh leaves</tissue>
    </source>
</reference>
<dbReference type="InterPro" id="IPR003686">
    <property type="entry name" value="PSII_PsbI"/>
</dbReference>
<evidence type="ECO:0000256" key="7">
    <source>
        <dbReference type="ARBA" id="ARBA00023276"/>
    </source>
</evidence>
<comment type="subcellular location">
    <subcellularLocation>
        <location evidence="1">Membrane</location>
        <topology evidence="1">Single-pass membrane protein</topology>
    </subcellularLocation>
</comment>
<name>A0AAV7FWE5_DENCH</name>
<evidence type="ECO:0000313" key="12">
    <source>
        <dbReference type="Proteomes" id="UP000775213"/>
    </source>
</evidence>
<evidence type="ECO:0000256" key="4">
    <source>
        <dbReference type="ARBA" id="ARBA00022692"/>
    </source>
</evidence>
<dbReference type="EMBL" id="JAGFBR010000640">
    <property type="protein sequence ID" value="KAH0440371.1"/>
    <property type="molecule type" value="Genomic_DNA"/>
</dbReference>
<comment type="caution">
    <text evidence="11">The sequence shown here is derived from an EMBL/GenBank/DDBJ whole genome shotgun (WGS) entry which is preliminary data.</text>
</comment>
<dbReference type="GO" id="GO:0015979">
    <property type="term" value="P:photosynthesis"/>
    <property type="evidence" value="ECO:0007669"/>
    <property type="project" value="UniProtKB-KW"/>
</dbReference>
<sequence length="65" mass="7409">MLTLKLFVYTVVIFFVSLFIFGFLSNDPGRNPGQFPGLEIFLSGSTKRIACYTRAKREERCGAKR</sequence>
<reference evidence="11 12" key="1">
    <citation type="journal article" date="2021" name="Hortic Res">
        <title>Chromosome-scale assembly of the Dendrobium chrysotoxum genome enhances the understanding of orchid evolution.</title>
        <authorList>
            <person name="Zhang Y."/>
            <person name="Zhang G.Q."/>
            <person name="Zhang D."/>
            <person name="Liu X.D."/>
            <person name="Xu X.Y."/>
            <person name="Sun W.H."/>
            <person name="Yu X."/>
            <person name="Zhu X."/>
            <person name="Wang Z.W."/>
            <person name="Zhao X."/>
            <person name="Zhong W.Y."/>
            <person name="Chen H."/>
            <person name="Yin W.L."/>
            <person name="Huang T."/>
            <person name="Niu S.C."/>
            <person name="Liu Z.J."/>
        </authorList>
    </citation>
    <scope>NUCLEOTIDE SEQUENCE [LARGE SCALE GENOMIC DNA]</scope>
    <source>
        <strain evidence="11">Lindl</strain>
    </source>
</reference>
<dbReference type="PANTHER" id="PTHR35772">
    <property type="entry name" value="PHOTOSYSTEM II REACTION CENTER PROTEIN I"/>
    <property type="match status" value="1"/>
</dbReference>
<dbReference type="InterPro" id="IPR037271">
    <property type="entry name" value="PSII_PsbI_sf"/>
</dbReference>
<dbReference type="SUPFAM" id="SSF161041">
    <property type="entry name" value="Photosystem II reaction center protein I, PsbI"/>
    <property type="match status" value="1"/>
</dbReference>
<evidence type="ECO:0000256" key="3">
    <source>
        <dbReference type="ARBA" id="ARBA00022531"/>
    </source>
</evidence>
<evidence type="ECO:0008006" key="13">
    <source>
        <dbReference type="Google" id="ProtNLM"/>
    </source>
</evidence>
<dbReference type="GO" id="GO:0009539">
    <property type="term" value="C:photosystem II reaction center"/>
    <property type="evidence" value="ECO:0007669"/>
    <property type="project" value="InterPro"/>
</dbReference>
<proteinExistence type="inferred from homology"/>
<keyword evidence="7" id="KW-0604">Photosystem II</keyword>
<keyword evidence="2" id="KW-0674">Reaction center</keyword>
<evidence type="ECO:0000256" key="1">
    <source>
        <dbReference type="ARBA" id="ARBA00004167"/>
    </source>
</evidence>
<organism evidence="11 12">
    <name type="scientific">Dendrobium chrysotoxum</name>
    <name type="common">Orchid</name>
    <dbReference type="NCBI Taxonomy" id="161865"/>
    <lineage>
        <taxon>Eukaryota</taxon>
        <taxon>Viridiplantae</taxon>
        <taxon>Streptophyta</taxon>
        <taxon>Embryophyta</taxon>
        <taxon>Tracheophyta</taxon>
        <taxon>Spermatophyta</taxon>
        <taxon>Magnoliopsida</taxon>
        <taxon>Liliopsida</taxon>
        <taxon>Asparagales</taxon>
        <taxon>Orchidaceae</taxon>
        <taxon>Epidendroideae</taxon>
        <taxon>Malaxideae</taxon>
        <taxon>Dendrobiinae</taxon>
        <taxon>Dendrobium</taxon>
    </lineage>
</organism>
<evidence type="ECO:0000256" key="2">
    <source>
        <dbReference type="ARBA" id="ARBA00022469"/>
    </source>
</evidence>
<keyword evidence="5 8" id="KW-1133">Transmembrane helix</keyword>
<dbReference type="PANTHER" id="PTHR35772:SF1">
    <property type="entry name" value="PHOTOSYSTEM II REACTION CENTER PROTEIN I"/>
    <property type="match status" value="1"/>
</dbReference>
<evidence type="ECO:0000256" key="6">
    <source>
        <dbReference type="ARBA" id="ARBA00023136"/>
    </source>
</evidence>
<dbReference type="Pfam" id="PF02532">
    <property type="entry name" value="PsbI"/>
    <property type="match status" value="1"/>
</dbReference>
<keyword evidence="3" id="KW-0602">Photosynthesis</keyword>
<keyword evidence="12" id="KW-1185">Reference proteome</keyword>
<keyword evidence="6 8" id="KW-0472">Membrane</keyword>
<dbReference type="Proteomes" id="UP000775213">
    <property type="component" value="Unassembled WGS sequence"/>
</dbReference>
<dbReference type="GO" id="GO:0005737">
    <property type="term" value="C:cytoplasm"/>
    <property type="evidence" value="ECO:0007669"/>
    <property type="project" value="UniProtKB-ARBA"/>
</dbReference>
<protein>
    <recommendedName>
        <fullName evidence="13">Photosystem II reaction center protein I</fullName>
    </recommendedName>
</protein>
<dbReference type="HAMAP" id="MF_01316">
    <property type="entry name" value="PSII_PsbI"/>
    <property type="match status" value="1"/>
</dbReference>
<dbReference type="EMBL" id="JAGFBR010000076">
    <property type="protein sequence ID" value="KAH0447665.1"/>
    <property type="molecule type" value="Genomic_DNA"/>
</dbReference>
<evidence type="ECO:0000313" key="11">
    <source>
        <dbReference type="EMBL" id="KAH0447665.1"/>
    </source>
</evidence>
<feature type="transmembrane region" description="Helical" evidence="8">
    <location>
        <begin position="6"/>
        <end position="24"/>
    </location>
</feature>
<keyword evidence="4 8" id="KW-0812">Transmembrane</keyword>
<accession>A0AAV7FWE5</accession>
<evidence type="ECO:0000313" key="9">
    <source>
        <dbReference type="EMBL" id="KAH0440365.1"/>
    </source>
</evidence>
<gene>
    <name evidence="11" type="ORF">IEQ34_023505</name>
    <name evidence="9" type="ORF">IEQ34_025607</name>
    <name evidence="10" type="ORF">IEQ34_025613</name>
</gene>
<dbReference type="AlphaFoldDB" id="A0AAV7FWE5"/>
<evidence type="ECO:0000256" key="8">
    <source>
        <dbReference type="SAM" id="Phobius"/>
    </source>
</evidence>
<evidence type="ECO:0000313" key="10">
    <source>
        <dbReference type="EMBL" id="KAH0440371.1"/>
    </source>
</evidence>